<dbReference type="RefSeq" id="XP_018983197.1">
    <property type="nucleotide sequence ID" value="XM_019129797.1"/>
</dbReference>
<keyword evidence="4" id="KW-1185">Reference proteome</keyword>
<organism evidence="3 4">
    <name type="scientific">Babjeviella inositovora NRRL Y-12698</name>
    <dbReference type="NCBI Taxonomy" id="984486"/>
    <lineage>
        <taxon>Eukaryota</taxon>
        <taxon>Fungi</taxon>
        <taxon>Dikarya</taxon>
        <taxon>Ascomycota</taxon>
        <taxon>Saccharomycotina</taxon>
        <taxon>Pichiomycetes</taxon>
        <taxon>Serinales incertae sedis</taxon>
        <taxon>Babjeviella</taxon>
    </lineage>
</organism>
<dbReference type="Pfam" id="PF04677">
    <property type="entry name" value="CwfJ_C_1"/>
    <property type="match status" value="1"/>
</dbReference>
<evidence type="ECO:0000259" key="2">
    <source>
        <dbReference type="Pfam" id="PF04677"/>
    </source>
</evidence>
<dbReference type="CDD" id="cd07380">
    <property type="entry name" value="MPP_CWF19_N"/>
    <property type="match status" value="1"/>
</dbReference>
<dbReference type="PANTHER" id="PTHR12072">
    <property type="entry name" value="CWF19, CELL CYCLE CONTROL PROTEIN"/>
    <property type="match status" value="1"/>
</dbReference>
<dbReference type="STRING" id="984486.A0A1E3QJK5"/>
<dbReference type="OrthoDB" id="444325at2759"/>
<dbReference type="AlphaFoldDB" id="A0A1E3QJK5"/>
<feature type="domain" description="Cwf19-like protein C-terminal" evidence="1">
    <location>
        <begin position="447"/>
        <end position="529"/>
    </location>
</feature>
<dbReference type="GeneID" id="30147650"/>
<dbReference type="GO" id="GO:0000398">
    <property type="term" value="P:mRNA splicing, via spliceosome"/>
    <property type="evidence" value="ECO:0007669"/>
    <property type="project" value="TreeGrafter"/>
</dbReference>
<evidence type="ECO:0000313" key="4">
    <source>
        <dbReference type="Proteomes" id="UP000094336"/>
    </source>
</evidence>
<dbReference type="InterPro" id="IPR040194">
    <property type="entry name" value="Cwf19-like"/>
</dbReference>
<dbReference type="Pfam" id="PF04676">
    <property type="entry name" value="CwfJ_C_2"/>
    <property type="match status" value="1"/>
</dbReference>
<dbReference type="EMBL" id="KV454438">
    <property type="protein sequence ID" value="ODQ77869.1"/>
    <property type="molecule type" value="Genomic_DNA"/>
</dbReference>
<proteinExistence type="predicted"/>
<dbReference type="GO" id="GO:0071014">
    <property type="term" value="C:post-mRNA release spliceosomal complex"/>
    <property type="evidence" value="ECO:0007669"/>
    <property type="project" value="TreeGrafter"/>
</dbReference>
<dbReference type="InterPro" id="IPR006767">
    <property type="entry name" value="Cwf19-like_C_dom-2"/>
</dbReference>
<dbReference type="Proteomes" id="UP000094336">
    <property type="component" value="Unassembled WGS sequence"/>
</dbReference>
<evidence type="ECO:0000259" key="1">
    <source>
        <dbReference type="Pfam" id="PF04676"/>
    </source>
</evidence>
<accession>A0A1E3QJK5</accession>
<evidence type="ECO:0008006" key="5">
    <source>
        <dbReference type="Google" id="ProtNLM"/>
    </source>
</evidence>
<dbReference type="GO" id="GO:0061632">
    <property type="term" value="F:RNA lariat debranching enzyme activator activity"/>
    <property type="evidence" value="ECO:0007669"/>
    <property type="project" value="TreeGrafter"/>
</dbReference>
<dbReference type="InterPro" id="IPR006768">
    <property type="entry name" value="Cwf19-like_C_dom-1"/>
</dbReference>
<reference evidence="4" key="1">
    <citation type="submission" date="2016-05" db="EMBL/GenBank/DDBJ databases">
        <title>Comparative genomics of biotechnologically important yeasts.</title>
        <authorList>
            <consortium name="DOE Joint Genome Institute"/>
            <person name="Riley R."/>
            <person name="Haridas S."/>
            <person name="Wolfe K.H."/>
            <person name="Lopes M.R."/>
            <person name="Hittinger C.T."/>
            <person name="Goker M."/>
            <person name="Salamov A."/>
            <person name="Wisecaver J."/>
            <person name="Long T.M."/>
            <person name="Aerts A.L."/>
            <person name="Barry K."/>
            <person name="Choi C."/>
            <person name="Clum A."/>
            <person name="Coughlan A.Y."/>
            <person name="Deshpande S."/>
            <person name="Douglass A.P."/>
            <person name="Hanson S.J."/>
            <person name="Klenk H.-P."/>
            <person name="Labutti K."/>
            <person name="Lapidus A."/>
            <person name="Lindquist E."/>
            <person name="Lipzen A."/>
            <person name="Meier-Kolthoff J.P."/>
            <person name="Ohm R.A."/>
            <person name="Otillar R.P."/>
            <person name="Pangilinan J."/>
            <person name="Peng Y."/>
            <person name="Rokas A."/>
            <person name="Rosa C.A."/>
            <person name="Scheuner C."/>
            <person name="Sibirny A.A."/>
            <person name="Slot J.C."/>
            <person name="Stielow J.B."/>
            <person name="Sun H."/>
            <person name="Kurtzman C.P."/>
            <person name="Blackwell M."/>
            <person name="Grigoriev I.V."/>
            <person name="Jeffries T.W."/>
        </authorList>
    </citation>
    <scope>NUCLEOTIDE SEQUENCE [LARGE SCALE GENOMIC DNA]</scope>
    <source>
        <strain evidence="4">NRRL Y-12698</strain>
    </source>
</reference>
<gene>
    <name evidence="3" type="ORF">BABINDRAFT_163244</name>
</gene>
<dbReference type="PANTHER" id="PTHR12072:SF4">
    <property type="entry name" value="CWF19-LIKE PROTEIN 1"/>
    <property type="match status" value="1"/>
</dbReference>
<name>A0A1E3QJK5_9ASCO</name>
<evidence type="ECO:0000313" key="3">
    <source>
        <dbReference type="EMBL" id="ODQ77869.1"/>
    </source>
</evidence>
<feature type="domain" description="Cwf19-like C-terminal" evidence="2">
    <location>
        <begin position="270"/>
        <end position="399"/>
    </location>
</feature>
<protein>
    <recommendedName>
        <fullName evidence="5">Cwf19-like C-terminal domain-containing protein</fullName>
    </recommendedName>
</protein>
<sequence>MSDKLKFLVLNPSPANVSKLLTKANGLHAKNGPFDAVFLLGDALSCDTPSLGQLNKDVQLVPSVYFTQGLEGMNPGIASTERLADVQPNLTYLGDVGTYKLSSGVTVGFVSGKLLSAAHSDRAVMNKVLDRFQGKQVDILLTYQWPQQMADELKLTLIESNTLLSDIVKLAKPRYHFSVGSSSGKFFERSPFKWDDNESRITRFISLGQEGSASKDKWFYAFNMSVLPSVSENPLNLTENPFTKPQPVVTLKREYEAVGAETSKEIKRPKVVTQQDCFFCLSNPKLETHMIVSIGTHAYLTIAKGPLTRPSNNTDYPGFNFSGHALIIPIAHVANPRQLFKPTETKNVMETPLMNEILRYQLSLIKMFAQFGMTVVFYEISRGSGVHYHNQAIPLKTELLDVEFEKNLVKQCDFHNSKITSTNSNHSMALMNFTKHDSTDEAEMEAMTEIINNNDYVLIKLAWSAQKQVNYLFQLPADGLRIDFLFPRRVLANVLRCPKRTQWMNCKQSMGQEAEECDRFKAVYSEFDFNHNH</sequence>